<gene>
    <name evidence="1" type="ORF">PNW85_02990</name>
</gene>
<comment type="caution">
    <text evidence="1">The sequence shown here is derived from an EMBL/GenBank/DDBJ whole genome shotgun (WGS) entry which is preliminary data.</text>
</comment>
<evidence type="ECO:0000313" key="1">
    <source>
        <dbReference type="EMBL" id="MDB8685644.1"/>
    </source>
</evidence>
<protein>
    <recommendedName>
        <fullName evidence="3">CopG family transcriptional regulator</fullName>
    </recommendedName>
</protein>
<dbReference type="Proteomes" id="UP001212160">
    <property type="component" value="Unassembled WGS sequence"/>
</dbReference>
<sequence>MREKKYHIYLTDDEQSRVIQSLINLKNNLIAQGRYTDAVDDVLCKVLTAKKKKVKI</sequence>
<dbReference type="RefSeq" id="WP_187114831.1">
    <property type="nucleotide sequence ID" value="NZ_JAQMLA010000005.1"/>
</dbReference>
<organism evidence="1 2">
    <name type="scientific">Mediterraneibacter gnavus</name>
    <name type="common">Ruminococcus gnavus</name>
    <dbReference type="NCBI Taxonomy" id="33038"/>
    <lineage>
        <taxon>Bacteria</taxon>
        <taxon>Bacillati</taxon>
        <taxon>Bacillota</taxon>
        <taxon>Clostridia</taxon>
        <taxon>Lachnospirales</taxon>
        <taxon>Lachnospiraceae</taxon>
        <taxon>Mediterraneibacter</taxon>
    </lineage>
</organism>
<evidence type="ECO:0000313" key="2">
    <source>
        <dbReference type="Proteomes" id="UP001212160"/>
    </source>
</evidence>
<name>A0AAW6DG45_MEDGN</name>
<proteinExistence type="predicted"/>
<dbReference type="EMBL" id="JAQMLA010000005">
    <property type="protein sequence ID" value="MDB8685644.1"/>
    <property type="molecule type" value="Genomic_DNA"/>
</dbReference>
<accession>A0AAW6DG45</accession>
<evidence type="ECO:0008006" key="3">
    <source>
        <dbReference type="Google" id="ProtNLM"/>
    </source>
</evidence>
<reference evidence="1" key="1">
    <citation type="submission" date="2023-01" db="EMBL/GenBank/DDBJ databases">
        <title>Human gut microbiome strain richness.</title>
        <authorList>
            <person name="Chen-Liaw A."/>
        </authorList>
    </citation>
    <scope>NUCLEOTIDE SEQUENCE</scope>
    <source>
        <strain evidence="1">RTP21484st1_H11_RTP21484_190118</strain>
    </source>
</reference>
<dbReference type="AlphaFoldDB" id="A0AAW6DG45"/>